<dbReference type="FunFam" id="3.40.50.300:FF:000025">
    <property type="entry name" value="ATP-dependent Clp protease subunit"/>
    <property type="match status" value="1"/>
</dbReference>
<comment type="similarity">
    <text evidence="6">Belongs to the ClpA/ClpB family.</text>
</comment>
<dbReference type="PROSITE" id="PS51903">
    <property type="entry name" value="CLP_R"/>
    <property type="match status" value="1"/>
</dbReference>
<feature type="coiled-coil region" evidence="7">
    <location>
        <begin position="438"/>
        <end position="484"/>
    </location>
</feature>
<dbReference type="PANTHER" id="PTHR11638:SF175">
    <property type="entry name" value="ATP-DEPENDENT CLP PROTEASE, ATP-BINDING SUBUNIT CLPC"/>
    <property type="match status" value="1"/>
</dbReference>
<dbReference type="Proteomes" id="UP000000664">
    <property type="component" value="Chromosome"/>
</dbReference>
<dbReference type="InterPro" id="IPR003593">
    <property type="entry name" value="AAA+_ATPase"/>
</dbReference>
<dbReference type="SMART" id="SM00382">
    <property type="entry name" value="AAA"/>
    <property type="match status" value="2"/>
</dbReference>
<proteinExistence type="inferred from homology"/>
<dbReference type="PROSITE" id="PS00871">
    <property type="entry name" value="CLPAB_2"/>
    <property type="match status" value="1"/>
</dbReference>
<keyword evidence="1 5" id="KW-0677">Repeat</keyword>
<evidence type="ECO:0000256" key="1">
    <source>
        <dbReference type="ARBA" id="ARBA00022737"/>
    </source>
</evidence>
<dbReference type="CDD" id="cd00009">
    <property type="entry name" value="AAA"/>
    <property type="match status" value="1"/>
</dbReference>
<dbReference type="InterPro" id="IPR028299">
    <property type="entry name" value="ClpA/B_CS2"/>
</dbReference>
<dbReference type="Gene3D" id="3.40.50.300">
    <property type="entry name" value="P-loop containing nucleotide triphosphate hydrolases"/>
    <property type="match status" value="2"/>
</dbReference>
<keyword evidence="2 6" id="KW-0547">Nucleotide-binding</keyword>
<dbReference type="InterPro" id="IPR001270">
    <property type="entry name" value="ClpA/B"/>
</dbReference>
<dbReference type="InterPro" id="IPR027417">
    <property type="entry name" value="P-loop_NTPase"/>
</dbReference>
<dbReference type="PRINTS" id="PR00300">
    <property type="entry name" value="CLPPROTEASEA"/>
</dbReference>
<dbReference type="InterPro" id="IPR003959">
    <property type="entry name" value="ATPase_AAA_core"/>
</dbReference>
<dbReference type="InterPro" id="IPR019489">
    <property type="entry name" value="Clp_ATPase_C"/>
</dbReference>
<dbReference type="Gene3D" id="1.10.8.60">
    <property type="match status" value="2"/>
</dbReference>
<evidence type="ECO:0000256" key="6">
    <source>
        <dbReference type="RuleBase" id="RU004432"/>
    </source>
</evidence>
<reference evidence="10 11" key="1">
    <citation type="journal article" date="2006" name="Proc. Natl. Acad. Sci. U.S.A.">
        <title>Comparative genomics of the lactic acid bacteria.</title>
        <authorList>
            <person name="Makarova K."/>
            <person name="Slesarev A."/>
            <person name="Wolf Y."/>
            <person name="Sorokin A."/>
            <person name="Mirkin B."/>
            <person name="Koonin E."/>
            <person name="Pavlov A."/>
            <person name="Pavlova N."/>
            <person name="Karamychev V."/>
            <person name="Polouchine N."/>
            <person name="Shakhova V."/>
            <person name="Grigoriev I."/>
            <person name="Lou Y."/>
            <person name="Rohksar D."/>
            <person name="Lucas S."/>
            <person name="Huang K."/>
            <person name="Goodstein D.M."/>
            <person name="Hawkins T."/>
            <person name="Plengvidhya V."/>
            <person name="Welker D."/>
            <person name="Hughes J."/>
            <person name="Goh Y."/>
            <person name="Benson A."/>
            <person name="Baldwin K."/>
            <person name="Lee J.H."/>
            <person name="Diaz-Muniz I."/>
            <person name="Dosti B."/>
            <person name="Smeianov V."/>
            <person name="Wechter W."/>
            <person name="Barabote R."/>
            <person name="Lorca G."/>
            <person name="Altermann E."/>
            <person name="Barrangou R."/>
            <person name="Ganesan B."/>
            <person name="Xie Y."/>
            <person name="Rawsthorne H."/>
            <person name="Tamir D."/>
            <person name="Parker C."/>
            <person name="Breidt F."/>
            <person name="Broadbent J."/>
            <person name="Hutkins R."/>
            <person name="O'Sullivan D."/>
            <person name="Steele J."/>
            <person name="Unlu G."/>
            <person name="Saier M."/>
            <person name="Klaenhammer T."/>
            <person name="Richardson P."/>
            <person name="Kozyavkin S."/>
            <person name="Weimer B."/>
            <person name="Mills D."/>
        </authorList>
    </citation>
    <scope>NUCLEOTIDE SEQUENCE [LARGE SCALE GENOMIC DNA]</scope>
    <source>
        <strain evidence="11">ATCC 33323 / DSM 20243 / BCRC 14619 / CIP 102991 / JCM 1131 / KCTC 3163 / NCIMB 11718 / NCTC 13722 / AM63</strain>
    </source>
</reference>
<keyword evidence="4 6" id="KW-0143">Chaperone</keyword>
<sequence length="838" mass="93358">MSKDCSMILKEIRRCRMEKSYSDSAKNVLEIAKEQAQNFHHRIIGTEHVLLALVIEANGDAGKLLRERNVTPTLVREEIERYTGYGSSPKATYMEMSPRLSLVLNFAKQKSDELGTPQIETKHILLGLLASDQILASLILKNIGVEPRDLSQDINDSFMDDSGEANNIFDVSSATRTKKGKSLTPNLDKVSVNLNKRAREGAIDPVIGRDKEIKRVIQILSRRTKNNPVLVGEPGVGKTAVAQGIASAIVNREVPDNLAKKRVMALDMGSLIAGTKYRGEFEDRMKKILKEIQRDGSVILFVDEMHTLIGAGGAEGAIDASNILKPSLARGDIQMIGATTFDEYQKYIEKDQALARRFQQVKIGEPSKEETVDILKGLRPKYEKFHNVKIEDEAIKDAVEFSTRYIANRFLPDKAIDLIDEASAAVKIQAVGKADPRLTKLDTQINDVIHQKEEAAENQNFVQAAKLRDEENKLTQDRDKLIARVENKNSKKSIVDSNKIAQIVSEWTGVPVTRMKKSETKRLAHLESILHERVIGQDKAISAVSRAIRRSRSGIKDENRPIGSFLFLGPTGVGKTELAKALAAAVFGSERNIIRVDMSEYMDQVATSKLIGSAPGYVGYEEGGQLSERVRRNPYSVILLDEVEKAHPDVFNLLLQVLDEGFLTDSKGRKVDFRNTIIIMTSNLGSRSLQEDKTVGFAADNEDKNKLQQEKVTAAVKQFFRPEFLNRIDETVVFDSLTKKQLREIVSLMTSHLISRLARKEVTLKISPAALDVLAKDGFDPEMGARPLRRAIQHELEDVIAEDLISEKIKAGQTVKVGAHQGKLKFTIVDKDKPLVKN</sequence>
<dbReference type="GO" id="GO:0005524">
    <property type="term" value="F:ATP binding"/>
    <property type="evidence" value="ECO:0007669"/>
    <property type="project" value="UniProtKB-KW"/>
</dbReference>
<dbReference type="InterPro" id="IPR004176">
    <property type="entry name" value="Clp_R_N"/>
</dbReference>
<dbReference type="InterPro" id="IPR050130">
    <property type="entry name" value="ClpA_ClpB"/>
</dbReference>
<dbReference type="SUPFAM" id="SSF81923">
    <property type="entry name" value="Double Clp-N motif"/>
    <property type="match status" value="1"/>
</dbReference>
<keyword evidence="7" id="KW-0175">Coiled coil</keyword>
<dbReference type="FunFam" id="3.40.50.300:FF:000010">
    <property type="entry name" value="Chaperone clpB 1, putative"/>
    <property type="match status" value="1"/>
</dbReference>
<evidence type="ECO:0000256" key="5">
    <source>
        <dbReference type="PROSITE-ProRule" id="PRU01251"/>
    </source>
</evidence>
<feature type="domain" description="Clp R" evidence="9">
    <location>
        <begin position="17"/>
        <end position="164"/>
    </location>
</feature>
<dbReference type="SMART" id="SM01086">
    <property type="entry name" value="ClpB_D2-small"/>
    <property type="match status" value="1"/>
</dbReference>
<dbReference type="CDD" id="cd19499">
    <property type="entry name" value="RecA-like_ClpB_Hsp104-like"/>
    <property type="match status" value="1"/>
</dbReference>
<dbReference type="Pfam" id="PF17871">
    <property type="entry name" value="AAA_lid_9"/>
    <property type="match status" value="1"/>
</dbReference>
<dbReference type="InterPro" id="IPR036628">
    <property type="entry name" value="Clp_N_dom_sf"/>
</dbReference>
<keyword evidence="10" id="KW-0645">Protease</keyword>
<name>A0A805Z6H1_LACGA</name>
<evidence type="ECO:0000313" key="10">
    <source>
        <dbReference type="EMBL" id="ABJ59689.1"/>
    </source>
</evidence>
<dbReference type="Pfam" id="PF07724">
    <property type="entry name" value="AAA_2"/>
    <property type="match status" value="1"/>
</dbReference>
<dbReference type="Pfam" id="PF00004">
    <property type="entry name" value="AAA"/>
    <property type="match status" value="1"/>
</dbReference>
<dbReference type="Gene3D" id="1.10.1780.10">
    <property type="entry name" value="Clp, N-terminal domain"/>
    <property type="match status" value="1"/>
</dbReference>
<evidence type="ECO:0000256" key="3">
    <source>
        <dbReference type="ARBA" id="ARBA00022840"/>
    </source>
</evidence>
<dbReference type="GO" id="GO:0034605">
    <property type="term" value="P:cellular response to heat"/>
    <property type="evidence" value="ECO:0007669"/>
    <property type="project" value="TreeGrafter"/>
</dbReference>
<dbReference type="Pfam" id="PF02861">
    <property type="entry name" value="Clp_N"/>
    <property type="match status" value="1"/>
</dbReference>
<evidence type="ECO:0000256" key="2">
    <source>
        <dbReference type="ARBA" id="ARBA00022741"/>
    </source>
</evidence>
<organism evidence="10 11">
    <name type="scientific">Lactobacillus gasseri (strain ATCC 33323 / DSM 20243 / BCRC 14619 / CIP 102991 / JCM 1131 / KCTC 3163 / NCIMB 11718 / NCTC 13722 / AM63)</name>
    <dbReference type="NCBI Taxonomy" id="324831"/>
    <lineage>
        <taxon>Bacteria</taxon>
        <taxon>Bacillati</taxon>
        <taxon>Bacillota</taxon>
        <taxon>Bacilli</taxon>
        <taxon>Lactobacillales</taxon>
        <taxon>Lactobacillaceae</taxon>
        <taxon>Lactobacillus</taxon>
    </lineage>
</organism>
<dbReference type="PROSITE" id="PS00870">
    <property type="entry name" value="CLPAB_1"/>
    <property type="match status" value="1"/>
</dbReference>
<dbReference type="GO" id="GO:0006508">
    <property type="term" value="P:proteolysis"/>
    <property type="evidence" value="ECO:0007669"/>
    <property type="project" value="UniProtKB-KW"/>
</dbReference>
<dbReference type="InterPro" id="IPR001943">
    <property type="entry name" value="UVR_dom"/>
</dbReference>
<dbReference type="GO" id="GO:0016887">
    <property type="term" value="F:ATP hydrolysis activity"/>
    <property type="evidence" value="ECO:0007669"/>
    <property type="project" value="InterPro"/>
</dbReference>
<dbReference type="GO" id="GO:0008233">
    <property type="term" value="F:peptidase activity"/>
    <property type="evidence" value="ECO:0007669"/>
    <property type="project" value="UniProtKB-KW"/>
</dbReference>
<dbReference type="PANTHER" id="PTHR11638">
    <property type="entry name" value="ATP-DEPENDENT CLP PROTEASE"/>
    <property type="match status" value="1"/>
</dbReference>
<evidence type="ECO:0000256" key="4">
    <source>
        <dbReference type="ARBA" id="ARBA00023186"/>
    </source>
</evidence>
<evidence type="ECO:0000256" key="7">
    <source>
        <dbReference type="SAM" id="Coils"/>
    </source>
</evidence>
<dbReference type="AlphaFoldDB" id="A0A805Z6H1"/>
<gene>
    <name evidence="10" type="ordered locus">LGAS_0283</name>
</gene>
<dbReference type="GO" id="GO:0005737">
    <property type="term" value="C:cytoplasm"/>
    <property type="evidence" value="ECO:0007669"/>
    <property type="project" value="TreeGrafter"/>
</dbReference>
<keyword evidence="3 6" id="KW-0067">ATP-binding</keyword>
<dbReference type="Pfam" id="PF10431">
    <property type="entry name" value="ClpB_D2-small"/>
    <property type="match status" value="1"/>
</dbReference>
<dbReference type="Gene3D" id="4.10.860.10">
    <property type="entry name" value="UVR domain"/>
    <property type="match status" value="1"/>
</dbReference>
<dbReference type="InterPro" id="IPR018368">
    <property type="entry name" value="ClpA/B_CS1"/>
</dbReference>
<dbReference type="EMBL" id="CP000413">
    <property type="protein sequence ID" value="ABJ59689.1"/>
    <property type="molecule type" value="Genomic_DNA"/>
</dbReference>
<accession>A0A805Z6H1</accession>
<protein>
    <submittedName>
        <fullName evidence="10">ATP-binding subunit of Clp protease and DnaK/DnaJ chaperones</fullName>
    </submittedName>
</protein>
<dbReference type="KEGG" id="lga:LGAS_0283"/>
<evidence type="ECO:0000259" key="9">
    <source>
        <dbReference type="PROSITE" id="PS51903"/>
    </source>
</evidence>
<evidence type="ECO:0000313" key="11">
    <source>
        <dbReference type="Proteomes" id="UP000000664"/>
    </source>
</evidence>
<evidence type="ECO:0000259" key="8">
    <source>
        <dbReference type="PROSITE" id="PS50151"/>
    </source>
</evidence>
<dbReference type="SUPFAM" id="SSF52540">
    <property type="entry name" value="P-loop containing nucleoside triphosphate hydrolases"/>
    <property type="match status" value="2"/>
</dbReference>
<dbReference type="InterPro" id="IPR041546">
    <property type="entry name" value="ClpA/ClpB_AAA_lid"/>
</dbReference>
<dbReference type="PROSITE" id="PS50151">
    <property type="entry name" value="UVR"/>
    <property type="match status" value="1"/>
</dbReference>
<feature type="domain" description="UVR" evidence="8">
    <location>
        <begin position="442"/>
        <end position="477"/>
    </location>
</feature>
<keyword evidence="10" id="KW-0378">Hydrolase</keyword>